<dbReference type="GO" id="GO:0016787">
    <property type="term" value="F:hydrolase activity"/>
    <property type="evidence" value="ECO:0007669"/>
    <property type="project" value="UniProtKB-KW"/>
</dbReference>
<sequence>RASPAARFMGPPSVLRLLAEWGVEEGRLFPAREAWEPLAPGLSVHAVPAAHPEIRRDPEGRLDCVGFVLQRAGRRAYLAGDTSVKQALIDALAKLAPIDVAVLPVNEPNFFRARRGIIGNMSVREAFAMADELGIGTVVPVHWDMFAANAVGLDEIRAVYAQMQPAFSLSIQPAHFPV</sequence>
<dbReference type="Pfam" id="PF12706">
    <property type="entry name" value="Lactamase_B_2"/>
    <property type="match status" value="1"/>
</dbReference>
<dbReference type="Proteomes" id="UP000318212">
    <property type="component" value="Unassembled WGS sequence"/>
</dbReference>
<evidence type="ECO:0000313" key="2">
    <source>
        <dbReference type="EMBL" id="TQD38938.1"/>
    </source>
</evidence>
<dbReference type="InterPro" id="IPR036866">
    <property type="entry name" value="RibonucZ/Hydroxyglut_hydro"/>
</dbReference>
<gene>
    <name evidence="2" type="ORF">FKV25_15715</name>
</gene>
<keyword evidence="2" id="KW-0378">Hydrolase</keyword>
<dbReference type="RefSeq" id="WP_141519732.1">
    <property type="nucleotide sequence ID" value="NZ_VICE01000154.1"/>
</dbReference>
<protein>
    <submittedName>
        <fullName evidence="2">MBL fold metallo-hydrolase</fullName>
    </submittedName>
</protein>
<accession>A0A507ZT87</accession>
<evidence type="ECO:0000313" key="3">
    <source>
        <dbReference type="Proteomes" id="UP000318212"/>
    </source>
</evidence>
<dbReference type="InterPro" id="IPR050114">
    <property type="entry name" value="UPF0173_UPF0282_UlaG_hydrolase"/>
</dbReference>
<keyword evidence="3" id="KW-1185">Reference proteome</keyword>
<dbReference type="EMBL" id="VICE01000154">
    <property type="protein sequence ID" value="TQD38938.1"/>
    <property type="molecule type" value="Genomic_DNA"/>
</dbReference>
<proteinExistence type="predicted"/>
<dbReference type="OrthoDB" id="9805728at2"/>
<reference evidence="2 3" key="1">
    <citation type="submission" date="2019-06" db="EMBL/GenBank/DDBJ databases">
        <title>Lysobacter alkalisoli sp. nov. isolated from saline soil.</title>
        <authorList>
            <person name="Sun J.-Q."/>
            <person name="Xu L."/>
        </authorList>
    </citation>
    <scope>NUCLEOTIDE SEQUENCE [LARGE SCALE GENOMIC DNA]</scope>
    <source>
        <strain evidence="2 3">JCM 31130</strain>
    </source>
</reference>
<dbReference type="SUPFAM" id="SSF56281">
    <property type="entry name" value="Metallo-hydrolase/oxidoreductase"/>
    <property type="match status" value="1"/>
</dbReference>
<feature type="domain" description="Metallo-beta-lactamase" evidence="1">
    <location>
        <begin position="6"/>
        <end position="143"/>
    </location>
</feature>
<feature type="non-terminal residue" evidence="2">
    <location>
        <position position="1"/>
    </location>
</feature>
<name>A0A507ZT87_9GAMM</name>
<comment type="caution">
    <text evidence="2">The sequence shown here is derived from an EMBL/GenBank/DDBJ whole genome shotgun (WGS) entry which is preliminary data.</text>
</comment>
<dbReference type="AlphaFoldDB" id="A0A507ZT87"/>
<dbReference type="InterPro" id="IPR001279">
    <property type="entry name" value="Metallo-B-lactamas"/>
</dbReference>
<dbReference type="PANTHER" id="PTHR43546">
    <property type="entry name" value="UPF0173 METAL-DEPENDENT HYDROLASE MJ1163-RELATED"/>
    <property type="match status" value="1"/>
</dbReference>
<dbReference type="Gene3D" id="3.60.15.10">
    <property type="entry name" value="Ribonuclease Z/Hydroxyacylglutathione hydrolase-like"/>
    <property type="match status" value="1"/>
</dbReference>
<evidence type="ECO:0000259" key="1">
    <source>
        <dbReference type="Pfam" id="PF12706"/>
    </source>
</evidence>
<organism evidence="2 3">
    <name type="scientific">Marilutibacter aestuarii</name>
    <dbReference type="NCBI Taxonomy" id="1706195"/>
    <lineage>
        <taxon>Bacteria</taxon>
        <taxon>Pseudomonadati</taxon>
        <taxon>Pseudomonadota</taxon>
        <taxon>Gammaproteobacteria</taxon>
        <taxon>Lysobacterales</taxon>
        <taxon>Lysobacteraceae</taxon>
        <taxon>Marilutibacter</taxon>
    </lineage>
</organism>